<accession>A0AA39LVB9</accession>
<keyword evidence="3" id="KW-0675">Receptor</keyword>
<feature type="region of interest" description="Disordered" evidence="5">
    <location>
        <begin position="443"/>
        <end position="464"/>
    </location>
</feature>
<feature type="transmembrane region" description="Helical" evidence="6">
    <location>
        <begin position="387"/>
        <end position="414"/>
    </location>
</feature>
<evidence type="ECO:0008006" key="9">
    <source>
        <dbReference type="Google" id="ProtNLM"/>
    </source>
</evidence>
<evidence type="ECO:0000313" key="8">
    <source>
        <dbReference type="Proteomes" id="UP001175271"/>
    </source>
</evidence>
<evidence type="ECO:0000256" key="1">
    <source>
        <dbReference type="ARBA" id="ARBA00004141"/>
    </source>
</evidence>
<evidence type="ECO:0000256" key="2">
    <source>
        <dbReference type="ARBA" id="ARBA00023040"/>
    </source>
</evidence>
<protein>
    <recommendedName>
        <fullName evidence="9">G-protein coupled receptors family 1 profile domain-containing protein</fullName>
    </recommendedName>
</protein>
<gene>
    <name evidence="7" type="ORF">QR680_005269</name>
</gene>
<reference evidence="7" key="1">
    <citation type="submission" date="2023-06" db="EMBL/GenBank/DDBJ databases">
        <title>Genomic analysis of the entomopathogenic nematode Steinernema hermaphroditum.</title>
        <authorList>
            <person name="Schwarz E.M."/>
            <person name="Heppert J.K."/>
            <person name="Baniya A."/>
            <person name="Schwartz H.T."/>
            <person name="Tan C.-H."/>
            <person name="Antoshechkin I."/>
            <person name="Sternberg P.W."/>
            <person name="Goodrich-Blair H."/>
            <person name="Dillman A.R."/>
        </authorList>
    </citation>
    <scope>NUCLEOTIDE SEQUENCE</scope>
    <source>
        <strain evidence="7">PS9179</strain>
        <tissue evidence="7">Whole animal</tissue>
    </source>
</reference>
<dbReference type="SUPFAM" id="SSF81321">
    <property type="entry name" value="Family A G protein-coupled receptor-like"/>
    <property type="match status" value="1"/>
</dbReference>
<sequence length="480" mass="54797">MGRVPGEESRSTRRVDSGFCGGFWSSRKRPRDAPFGECNLDISNGGKEEAIVDSRTVRGLRLRDPSLIGHAGQWSQRARIIRSRRDEALILADQCPRQNNLRGILHEKEGSAHLSTQCFPRMHNSSLLQWYSEQLTAEDVFAGGSLLLFAIVFLPLYAIVAAVMYRNDRDIIGFRFLFSAAIADMVLLFNYSLWPALTILFKSEIISPGMRPWVQLFLDFGWFSMCFHYPVISWSRFTAIRFPNSFRTQPRAFSYAICGGCYVAALVQVLATHFQPWYVVFYFEPSNYGMLSENFEKYLTEGQSLFFCTFHILMMLIPFFFYSWAIVLLLRKKKRGLLERGPSTAFYKQSAAHTRVEARLIIPCICNTVVFIVGQVVITVGTGEGKWATWSVLLLFSANSAVNPILLLSFSAVIRRKFLHFLGLHRPFATKYLSVPIYRNSTTPSPQSEHLSPHKRHRPVETETRLLSRSNSLVQYSTTV</sequence>
<dbReference type="GO" id="GO:0008188">
    <property type="term" value="F:neuropeptide receptor activity"/>
    <property type="evidence" value="ECO:0007669"/>
    <property type="project" value="TreeGrafter"/>
</dbReference>
<proteinExistence type="predicted"/>
<dbReference type="Proteomes" id="UP001175271">
    <property type="component" value="Unassembled WGS sequence"/>
</dbReference>
<name>A0AA39LVB9_9BILA</name>
<comment type="subcellular location">
    <subcellularLocation>
        <location evidence="1">Membrane</location>
        <topology evidence="1">Multi-pass membrane protein</topology>
    </subcellularLocation>
</comment>
<organism evidence="7 8">
    <name type="scientific">Steinernema hermaphroditum</name>
    <dbReference type="NCBI Taxonomy" id="289476"/>
    <lineage>
        <taxon>Eukaryota</taxon>
        <taxon>Metazoa</taxon>
        <taxon>Ecdysozoa</taxon>
        <taxon>Nematoda</taxon>
        <taxon>Chromadorea</taxon>
        <taxon>Rhabditida</taxon>
        <taxon>Tylenchina</taxon>
        <taxon>Panagrolaimomorpha</taxon>
        <taxon>Strongyloidoidea</taxon>
        <taxon>Steinernematidae</taxon>
        <taxon>Steinernema</taxon>
    </lineage>
</organism>
<keyword evidence="2" id="KW-0297">G-protein coupled receptor</keyword>
<dbReference type="GO" id="GO:0005886">
    <property type="term" value="C:plasma membrane"/>
    <property type="evidence" value="ECO:0007669"/>
    <property type="project" value="TreeGrafter"/>
</dbReference>
<dbReference type="PANTHER" id="PTHR24238:SF76">
    <property type="entry name" value="G_PROTEIN_RECEP_F1_2 DOMAIN-CONTAINING PROTEIN"/>
    <property type="match status" value="1"/>
</dbReference>
<evidence type="ECO:0000256" key="6">
    <source>
        <dbReference type="SAM" id="Phobius"/>
    </source>
</evidence>
<keyword evidence="4" id="KW-0807">Transducer</keyword>
<dbReference type="AlphaFoldDB" id="A0AA39LVB9"/>
<keyword evidence="8" id="KW-1185">Reference proteome</keyword>
<feature type="transmembrane region" description="Helical" evidence="6">
    <location>
        <begin position="360"/>
        <end position="381"/>
    </location>
</feature>
<evidence type="ECO:0000256" key="3">
    <source>
        <dbReference type="ARBA" id="ARBA00023170"/>
    </source>
</evidence>
<dbReference type="Gene3D" id="1.20.1070.10">
    <property type="entry name" value="Rhodopsin 7-helix transmembrane proteins"/>
    <property type="match status" value="1"/>
</dbReference>
<evidence type="ECO:0000313" key="7">
    <source>
        <dbReference type="EMBL" id="KAK0410675.1"/>
    </source>
</evidence>
<keyword evidence="6" id="KW-0472">Membrane</keyword>
<dbReference type="PANTHER" id="PTHR24238">
    <property type="entry name" value="G-PROTEIN COUPLED RECEPTOR"/>
    <property type="match status" value="1"/>
</dbReference>
<evidence type="ECO:0000256" key="4">
    <source>
        <dbReference type="ARBA" id="ARBA00023224"/>
    </source>
</evidence>
<keyword evidence="6" id="KW-1133">Transmembrane helix</keyword>
<feature type="transmembrane region" description="Helical" evidence="6">
    <location>
        <begin position="172"/>
        <end position="193"/>
    </location>
</feature>
<feature type="transmembrane region" description="Helical" evidence="6">
    <location>
        <begin position="304"/>
        <end position="330"/>
    </location>
</feature>
<feature type="transmembrane region" description="Helical" evidence="6">
    <location>
        <begin position="252"/>
        <end position="271"/>
    </location>
</feature>
<feature type="transmembrane region" description="Helical" evidence="6">
    <location>
        <begin position="141"/>
        <end position="165"/>
    </location>
</feature>
<feature type="transmembrane region" description="Helical" evidence="6">
    <location>
        <begin position="213"/>
        <end position="232"/>
    </location>
</feature>
<dbReference type="EMBL" id="JAUCMV010000003">
    <property type="protein sequence ID" value="KAK0410675.1"/>
    <property type="molecule type" value="Genomic_DNA"/>
</dbReference>
<evidence type="ECO:0000256" key="5">
    <source>
        <dbReference type="SAM" id="MobiDB-lite"/>
    </source>
</evidence>
<keyword evidence="6" id="KW-0812">Transmembrane</keyword>
<comment type="caution">
    <text evidence="7">The sequence shown here is derived from an EMBL/GenBank/DDBJ whole genome shotgun (WGS) entry which is preliminary data.</text>
</comment>